<dbReference type="GO" id="GO:0005783">
    <property type="term" value="C:endoplasmic reticulum"/>
    <property type="evidence" value="ECO:0007669"/>
    <property type="project" value="InterPro"/>
</dbReference>
<dbReference type="PANTHER" id="PTHR12211">
    <property type="entry name" value="ENDOPLASMIC RETICULUM PROTEIN ERP29"/>
    <property type="match status" value="1"/>
</dbReference>
<evidence type="ECO:0000256" key="1">
    <source>
        <dbReference type="SAM" id="Phobius"/>
    </source>
</evidence>
<dbReference type="PANTHER" id="PTHR12211:SF0">
    <property type="entry name" value="ENDOPLASMIC RETICULUM RESIDENT PROTEIN 29"/>
    <property type="match status" value="1"/>
</dbReference>
<organism evidence="3 4">
    <name type="scientific">Calicophoron daubneyi</name>
    <name type="common">Rumen fluke</name>
    <name type="synonym">Paramphistomum daubneyi</name>
    <dbReference type="NCBI Taxonomy" id="300641"/>
    <lineage>
        <taxon>Eukaryota</taxon>
        <taxon>Metazoa</taxon>
        <taxon>Spiralia</taxon>
        <taxon>Lophotrochozoa</taxon>
        <taxon>Platyhelminthes</taxon>
        <taxon>Trematoda</taxon>
        <taxon>Digenea</taxon>
        <taxon>Plagiorchiida</taxon>
        <taxon>Pronocephalata</taxon>
        <taxon>Paramphistomoidea</taxon>
        <taxon>Paramphistomidae</taxon>
        <taxon>Calicophoron</taxon>
    </lineage>
</organism>
<dbReference type="Gene3D" id="1.20.1150.12">
    <property type="entry name" value="Endoplasmic reticulum resident protein 29, C-terminal domain"/>
    <property type="match status" value="1"/>
</dbReference>
<sequence length="262" mass="30512">MPAGIRSTSSNLGLRALFVFILVNGWPGGYFQLTQYSSQCTLPYLKQHLNDSPFSFVAIFDSLFPGDKFSEYQEFARYLLDSKDVRAFHLIHKKNLPPDENIFEFYNLSFVELPFYLMFRKFDPTPVVYRGSWKAEDILRWLSSVTGLRLPLPGCIASMDTLAHLSRTATRKEFEEKLLPDFKHIGSSRLYASSQSAQFYVSVATKLLDEGPEYLKRETMRLKRLVDSEVSDVQKTKFRRRLNILTQFMNPDDDHYRKKTEL</sequence>
<dbReference type="SUPFAM" id="SSF47933">
    <property type="entry name" value="ERP29 C domain-like"/>
    <property type="match status" value="1"/>
</dbReference>
<evidence type="ECO:0000259" key="2">
    <source>
        <dbReference type="Pfam" id="PF07749"/>
    </source>
</evidence>
<dbReference type="AlphaFoldDB" id="A0AAV2TPI3"/>
<feature type="domain" description="Endoplasmic reticulum resident protein 29 C-terminal" evidence="2">
    <location>
        <begin position="154"/>
        <end position="248"/>
    </location>
</feature>
<dbReference type="Proteomes" id="UP001497525">
    <property type="component" value="Unassembled WGS sequence"/>
</dbReference>
<accession>A0AAV2TPI3</accession>
<evidence type="ECO:0000313" key="4">
    <source>
        <dbReference type="Proteomes" id="UP001497525"/>
    </source>
</evidence>
<gene>
    <name evidence="3" type="ORF">CDAUBV1_LOCUS12990</name>
</gene>
<protein>
    <recommendedName>
        <fullName evidence="2">Endoplasmic reticulum resident protein 29 C-terminal domain-containing protein</fullName>
    </recommendedName>
</protein>
<name>A0AAV2TPI3_CALDB</name>
<dbReference type="InterPro" id="IPR016855">
    <property type="entry name" value="ERp29"/>
</dbReference>
<proteinExistence type="predicted"/>
<dbReference type="Pfam" id="PF07749">
    <property type="entry name" value="ERp29"/>
    <property type="match status" value="1"/>
</dbReference>
<evidence type="ECO:0000313" key="3">
    <source>
        <dbReference type="EMBL" id="CAL5138406.1"/>
    </source>
</evidence>
<dbReference type="InterPro" id="IPR036249">
    <property type="entry name" value="Thioredoxin-like_sf"/>
</dbReference>
<dbReference type="SUPFAM" id="SSF52833">
    <property type="entry name" value="Thioredoxin-like"/>
    <property type="match status" value="1"/>
</dbReference>
<dbReference type="InterPro" id="IPR011679">
    <property type="entry name" value="ERp29_C"/>
</dbReference>
<dbReference type="EMBL" id="CAXLJL010000489">
    <property type="protein sequence ID" value="CAL5138406.1"/>
    <property type="molecule type" value="Genomic_DNA"/>
</dbReference>
<reference evidence="3" key="1">
    <citation type="submission" date="2024-06" db="EMBL/GenBank/DDBJ databases">
        <authorList>
            <person name="Liu X."/>
            <person name="Lenzi L."/>
            <person name="Haldenby T S."/>
            <person name="Uol C."/>
        </authorList>
    </citation>
    <scope>NUCLEOTIDE SEQUENCE</scope>
</reference>
<dbReference type="InterPro" id="IPR036356">
    <property type="entry name" value="ERp29_C_sf"/>
</dbReference>
<dbReference type="Gene3D" id="3.40.30.10">
    <property type="entry name" value="Glutaredoxin"/>
    <property type="match status" value="1"/>
</dbReference>
<keyword evidence="1" id="KW-1133">Transmembrane helix</keyword>
<comment type="caution">
    <text evidence="3">The sequence shown here is derived from an EMBL/GenBank/DDBJ whole genome shotgun (WGS) entry which is preliminary data.</text>
</comment>
<keyword evidence="1" id="KW-0812">Transmembrane</keyword>
<feature type="transmembrane region" description="Helical" evidence="1">
    <location>
        <begin position="12"/>
        <end position="33"/>
    </location>
</feature>
<keyword evidence="1" id="KW-0472">Membrane</keyword>